<name>A0A7X0SG28_9CLOT</name>
<proteinExistence type="predicted"/>
<accession>A0A7X0SG28</accession>
<comment type="caution">
    <text evidence="1">The sequence shown here is derived from an EMBL/GenBank/DDBJ whole genome shotgun (WGS) entry which is preliminary data.</text>
</comment>
<dbReference type="AlphaFoldDB" id="A0A7X0SG28"/>
<organism evidence="1 2">
    <name type="scientific">Clostridium gasigenes</name>
    <dbReference type="NCBI Taxonomy" id="94869"/>
    <lineage>
        <taxon>Bacteria</taxon>
        <taxon>Bacillati</taxon>
        <taxon>Bacillota</taxon>
        <taxon>Clostridia</taxon>
        <taxon>Eubacteriales</taxon>
        <taxon>Clostridiaceae</taxon>
        <taxon>Clostridium</taxon>
    </lineage>
</organism>
<evidence type="ECO:0000313" key="1">
    <source>
        <dbReference type="EMBL" id="MBB6714911.1"/>
    </source>
</evidence>
<protein>
    <submittedName>
        <fullName evidence="1">Uncharacterized protein</fullName>
    </submittedName>
</protein>
<dbReference type="Proteomes" id="UP000585258">
    <property type="component" value="Unassembled WGS sequence"/>
</dbReference>
<sequence length="166" mass="19628">MNLTINQTQIPIKYTNKELKNNKDENSTFEFNDKKISEEEDEKLYERYTKNHMYHSAFSFEDFKKNKGLFPPTTAPGIVRKVWREKLQNGTQEEKEAMTCFASNCQRVLNEKNGDVPNDLNGYLNFMGQMEKYMERYDNCPGVDKNFYESLVNVVSNIKTELEKYK</sequence>
<evidence type="ECO:0000313" key="2">
    <source>
        <dbReference type="Proteomes" id="UP000585258"/>
    </source>
</evidence>
<dbReference type="RefSeq" id="WP_185164370.1">
    <property type="nucleotide sequence ID" value="NZ_JACKWY010000004.1"/>
</dbReference>
<dbReference type="EMBL" id="JACKWY010000004">
    <property type="protein sequence ID" value="MBB6714911.1"/>
    <property type="molecule type" value="Genomic_DNA"/>
</dbReference>
<gene>
    <name evidence="1" type="ORF">H7E68_09245</name>
</gene>
<reference evidence="1 2" key="1">
    <citation type="submission" date="2020-08" db="EMBL/GenBank/DDBJ databases">
        <title>Clostridia isolated from Swiss meat.</title>
        <authorList>
            <person name="Wambui J."/>
            <person name="Stevens M.J.A."/>
            <person name="Stephan R."/>
        </authorList>
    </citation>
    <scope>NUCLEOTIDE SEQUENCE [LARGE SCALE GENOMIC DNA]</scope>
    <source>
        <strain evidence="1 2">CM001</strain>
    </source>
</reference>